<evidence type="ECO:0000313" key="1">
    <source>
        <dbReference type="EMBL" id="KAG1537001.1"/>
    </source>
</evidence>
<dbReference type="Proteomes" id="UP000740926">
    <property type="component" value="Unassembled WGS sequence"/>
</dbReference>
<reference evidence="1 2" key="1">
    <citation type="journal article" date="2020" name="Microb. Genom.">
        <title>Genetic diversity of clinical and environmental Mucorales isolates obtained from an investigation of mucormycosis cases among solid organ transplant recipients.</title>
        <authorList>
            <person name="Nguyen M.H."/>
            <person name="Kaul D."/>
            <person name="Muto C."/>
            <person name="Cheng S.J."/>
            <person name="Richter R.A."/>
            <person name="Bruno V.M."/>
            <person name="Liu G."/>
            <person name="Beyhan S."/>
            <person name="Sundermann A.J."/>
            <person name="Mounaud S."/>
            <person name="Pasculle A.W."/>
            <person name="Nierman W.C."/>
            <person name="Driscoll E."/>
            <person name="Cumbie R."/>
            <person name="Clancy C.J."/>
            <person name="Dupont C.L."/>
        </authorList>
    </citation>
    <scope>NUCLEOTIDE SEQUENCE [LARGE SCALE GENOMIC DNA]</scope>
    <source>
        <strain evidence="1 2">GL24</strain>
    </source>
</reference>
<sequence length="147" mass="17106">MTRKRRRFAGKVEKRQCLSSRWRAAQAQLGQLALHTGNRRQHQGQVRTRAQRELADALRHYRQRHAGRQWNAVAPAQCLVGRVQVSQHRPVRWQHEAAAAMESAADAAEQGFLVYARRERRPRPIAIEQQQFDIAHPKYTAQRCQID</sequence>
<organism evidence="1 2">
    <name type="scientific">Rhizopus delemar</name>
    <dbReference type="NCBI Taxonomy" id="936053"/>
    <lineage>
        <taxon>Eukaryota</taxon>
        <taxon>Fungi</taxon>
        <taxon>Fungi incertae sedis</taxon>
        <taxon>Mucoromycota</taxon>
        <taxon>Mucoromycotina</taxon>
        <taxon>Mucoromycetes</taxon>
        <taxon>Mucorales</taxon>
        <taxon>Mucorineae</taxon>
        <taxon>Rhizopodaceae</taxon>
        <taxon>Rhizopus</taxon>
    </lineage>
</organism>
<protein>
    <submittedName>
        <fullName evidence="1">Uncharacterized protein</fullName>
    </submittedName>
</protein>
<keyword evidence="2" id="KW-1185">Reference proteome</keyword>
<dbReference type="AlphaFoldDB" id="A0A9P6Y251"/>
<evidence type="ECO:0000313" key="2">
    <source>
        <dbReference type="Proteomes" id="UP000740926"/>
    </source>
</evidence>
<comment type="caution">
    <text evidence="1">The sequence shown here is derived from an EMBL/GenBank/DDBJ whole genome shotgun (WGS) entry which is preliminary data.</text>
</comment>
<name>A0A9P6Y251_9FUNG</name>
<accession>A0A9P6Y251</accession>
<proteinExistence type="predicted"/>
<gene>
    <name evidence="1" type="ORF">G6F50_014946</name>
</gene>
<dbReference type="EMBL" id="JAANIU010007685">
    <property type="protein sequence ID" value="KAG1537001.1"/>
    <property type="molecule type" value="Genomic_DNA"/>
</dbReference>